<dbReference type="PANTHER" id="PTHR38096">
    <property type="entry name" value="ENTEROBACTIN SYNTHASE COMPONENT D"/>
    <property type="match status" value="1"/>
</dbReference>
<feature type="domain" description="4'-phosphopantetheinyl transferase N-terminal" evidence="3">
    <location>
        <begin position="27"/>
        <end position="94"/>
    </location>
</feature>
<dbReference type="InterPro" id="IPR037143">
    <property type="entry name" value="4-PPantetheinyl_Trfase_dom_sf"/>
</dbReference>
<dbReference type="Proteomes" id="UP001501570">
    <property type="component" value="Unassembled WGS sequence"/>
</dbReference>
<dbReference type="Pfam" id="PF01648">
    <property type="entry name" value="ACPS"/>
    <property type="match status" value="1"/>
</dbReference>
<organism evidence="4 5">
    <name type="scientific">Rugosimonospora acidiphila</name>
    <dbReference type="NCBI Taxonomy" id="556531"/>
    <lineage>
        <taxon>Bacteria</taxon>
        <taxon>Bacillati</taxon>
        <taxon>Actinomycetota</taxon>
        <taxon>Actinomycetes</taxon>
        <taxon>Micromonosporales</taxon>
        <taxon>Micromonosporaceae</taxon>
        <taxon>Rugosimonospora</taxon>
    </lineage>
</organism>
<keyword evidence="5" id="KW-1185">Reference proteome</keyword>
<dbReference type="InterPro" id="IPR003542">
    <property type="entry name" value="Enbac_synth_compD-like"/>
</dbReference>
<accession>A0ABP9S797</accession>
<name>A0ABP9S797_9ACTN</name>
<comment type="caution">
    <text evidence="4">The sequence shown here is derived from an EMBL/GenBank/DDBJ whole genome shotgun (WGS) entry which is preliminary data.</text>
</comment>
<dbReference type="GO" id="GO:0016740">
    <property type="term" value="F:transferase activity"/>
    <property type="evidence" value="ECO:0007669"/>
    <property type="project" value="UniProtKB-KW"/>
</dbReference>
<evidence type="ECO:0000259" key="3">
    <source>
        <dbReference type="Pfam" id="PF17837"/>
    </source>
</evidence>
<dbReference type="PANTHER" id="PTHR38096:SF1">
    <property type="entry name" value="ENTEROBACTIN SYNTHASE COMPONENT D"/>
    <property type="match status" value="1"/>
</dbReference>
<dbReference type="Pfam" id="PF17837">
    <property type="entry name" value="4PPT_N"/>
    <property type="match status" value="1"/>
</dbReference>
<protein>
    <submittedName>
        <fullName evidence="4">4'-phosphopantetheinyl transferase superfamily protein</fullName>
    </submittedName>
</protein>
<evidence type="ECO:0000313" key="5">
    <source>
        <dbReference type="Proteomes" id="UP001501570"/>
    </source>
</evidence>
<proteinExistence type="predicted"/>
<dbReference type="SUPFAM" id="SSF56214">
    <property type="entry name" value="4'-phosphopantetheinyl transferase"/>
    <property type="match status" value="1"/>
</dbReference>
<feature type="domain" description="4'-phosphopantetheinyl transferase" evidence="2">
    <location>
        <begin position="102"/>
        <end position="184"/>
    </location>
</feature>
<evidence type="ECO:0000256" key="1">
    <source>
        <dbReference type="ARBA" id="ARBA00022679"/>
    </source>
</evidence>
<dbReference type="EMBL" id="BAABJQ010000015">
    <property type="protein sequence ID" value="GAA5191282.1"/>
    <property type="molecule type" value="Genomic_DNA"/>
</dbReference>
<gene>
    <name evidence="4" type="ORF">GCM10023322_48300</name>
</gene>
<evidence type="ECO:0000313" key="4">
    <source>
        <dbReference type="EMBL" id="GAA5191282.1"/>
    </source>
</evidence>
<dbReference type="PRINTS" id="PR01399">
    <property type="entry name" value="ENTSNTHTASED"/>
</dbReference>
<sequence length="239" mass="26031">MLEELLPPSVSCRETREDREVPLFPAEQVIIANAVEKRRREFVTGRWCARFAMQQLGLPPTPIVPHGPQGEPSWPASIVGSITHCIGYRAAAVARRSDLMTLGIDAEPNEPLPGGVLEAVSLPSERSELARINGLDGVCFDRLLFSIKESIYKAWYPRTHKFLDFTDAAVSIVPHQGTFTARILAPPARIAGTRISGFTGRWLARDGLLLTAIGLPHSLAETGRKPATGMRRSGTSVGS</sequence>
<evidence type="ECO:0000259" key="2">
    <source>
        <dbReference type="Pfam" id="PF01648"/>
    </source>
</evidence>
<dbReference type="InterPro" id="IPR041354">
    <property type="entry name" value="4PPT_N"/>
</dbReference>
<keyword evidence="1 4" id="KW-0808">Transferase</keyword>
<dbReference type="Gene3D" id="3.90.470.20">
    <property type="entry name" value="4'-phosphopantetheinyl transferase domain"/>
    <property type="match status" value="1"/>
</dbReference>
<reference evidence="5" key="1">
    <citation type="journal article" date="2019" name="Int. J. Syst. Evol. Microbiol.">
        <title>The Global Catalogue of Microorganisms (GCM) 10K type strain sequencing project: providing services to taxonomists for standard genome sequencing and annotation.</title>
        <authorList>
            <consortium name="The Broad Institute Genomics Platform"/>
            <consortium name="The Broad Institute Genome Sequencing Center for Infectious Disease"/>
            <person name="Wu L."/>
            <person name="Ma J."/>
        </authorList>
    </citation>
    <scope>NUCLEOTIDE SEQUENCE [LARGE SCALE GENOMIC DNA]</scope>
    <source>
        <strain evidence="5">JCM 18304</strain>
    </source>
</reference>
<dbReference type="InterPro" id="IPR008278">
    <property type="entry name" value="4-PPantetheinyl_Trfase_dom"/>
</dbReference>
<dbReference type="RefSeq" id="WP_345633098.1">
    <property type="nucleotide sequence ID" value="NZ_BAABJQ010000015.1"/>
</dbReference>